<reference evidence="3 4" key="1">
    <citation type="submission" date="2015-10" db="EMBL/GenBank/DDBJ databases">
        <title>Draft genome sequence of Streptomyces sp. RV15, isolated from a marine sponge.</title>
        <authorList>
            <person name="Ruckert C."/>
            <person name="Abdelmohsen U.R."/>
            <person name="Winkler A."/>
            <person name="Hentschel U."/>
            <person name="Kalinowski J."/>
            <person name="Kampfer P."/>
            <person name="Glaeser S."/>
        </authorList>
    </citation>
    <scope>NUCLEOTIDE SEQUENCE [LARGE SCALE GENOMIC DNA]</scope>
    <source>
        <strain evidence="3 4">RV15</strain>
    </source>
</reference>
<comment type="caution">
    <text evidence="3">The sequence shown here is derived from an EMBL/GenBank/DDBJ whole genome shotgun (WGS) entry which is preliminary data.</text>
</comment>
<organism evidence="3 4">
    <name type="scientific">Streptomyces dysideae</name>
    <dbReference type="NCBI Taxonomy" id="909626"/>
    <lineage>
        <taxon>Bacteria</taxon>
        <taxon>Bacillati</taxon>
        <taxon>Actinomycetota</taxon>
        <taxon>Actinomycetes</taxon>
        <taxon>Kitasatosporales</taxon>
        <taxon>Streptomycetaceae</taxon>
        <taxon>Streptomyces</taxon>
    </lineage>
</organism>
<gene>
    <name evidence="3" type="ORF">AQJ91_42315</name>
</gene>
<feature type="domain" description="DUF317" evidence="2">
    <location>
        <begin position="50"/>
        <end position="107"/>
    </location>
</feature>
<dbReference type="Proteomes" id="UP000053260">
    <property type="component" value="Unassembled WGS sequence"/>
</dbReference>
<protein>
    <recommendedName>
        <fullName evidence="2">DUF317 domain-containing protein</fullName>
    </recommendedName>
</protein>
<proteinExistence type="predicted"/>
<feature type="domain" description="DUF317" evidence="2">
    <location>
        <begin position="155"/>
        <end position="220"/>
    </location>
</feature>
<sequence length="307" mass="33501">MPDTEEIDGDVLVSPRYLAGSTAVGDPALEPLLALGFDLRNDDLGNAYVTAPDHRIRLGFLPEGDDDGLWRINAYRDRFGPPAWGVSFNDNCPTEFVTAFTTALAQAYTAGPDTYLAPPDLKDPELGAFDAVVPLIKNGWQFQHPRWGVMELKPPDGMATLEYTTGRLDPEKELTTLQARWHLWGGPKSGHARWYATATTHTPTALVKAITQSVADPTPLPRWKDGMLPWLRESAQLTPITPPAPRVPTPLDVQRAAARRPPALGTRSVPRWSTTTVATAPAAARSSPQQPTPLNRPLLPRTSEGNP</sequence>
<evidence type="ECO:0000313" key="4">
    <source>
        <dbReference type="Proteomes" id="UP000053260"/>
    </source>
</evidence>
<dbReference type="STRING" id="909626.AQJ91_42315"/>
<dbReference type="InterPro" id="IPR005523">
    <property type="entry name" value="DUF317_SPDY"/>
</dbReference>
<dbReference type="Pfam" id="PF03771">
    <property type="entry name" value="SPDY"/>
    <property type="match status" value="2"/>
</dbReference>
<dbReference type="AlphaFoldDB" id="A0A117RXW0"/>
<accession>A0A117RXW0</accession>
<feature type="region of interest" description="Disordered" evidence="1">
    <location>
        <begin position="259"/>
        <end position="307"/>
    </location>
</feature>
<feature type="compositionally biased region" description="Low complexity" evidence="1">
    <location>
        <begin position="273"/>
        <end position="307"/>
    </location>
</feature>
<name>A0A117RXW0_9ACTN</name>
<dbReference type="OrthoDB" id="3865735at2"/>
<evidence type="ECO:0000313" key="3">
    <source>
        <dbReference type="EMBL" id="KUO15197.1"/>
    </source>
</evidence>
<evidence type="ECO:0000256" key="1">
    <source>
        <dbReference type="SAM" id="MobiDB-lite"/>
    </source>
</evidence>
<dbReference type="RefSeq" id="WP_067033549.1">
    <property type="nucleotide sequence ID" value="NZ_KQ949120.1"/>
</dbReference>
<evidence type="ECO:0000259" key="2">
    <source>
        <dbReference type="Pfam" id="PF03771"/>
    </source>
</evidence>
<keyword evidence="4" id="KW-1185">Reference proteome</keyword>
<dbReference type="EMBL" id="LMXB01000118">
    <property type="protein sequence ID" value="KUO15197.1"/>
    <property type="molecule type" value="Genomic_DNA"/>
</dbReference>